<evidence type="ECO:0000256" key="5">
    <source>
        <dbReference type="ARBA" id="ARBA00022801"/>
    </source>
</evidence>
<evidence type="ECO:0000256" key="2">
    <source>
        <dbReference type="ARBA" id="ARBA00009997"/>
    </source>
</evidence>
<sequence length="238" mass="23883">MPGAIAIGQGAAVVVVVDVLSFTTALSVAVDEGVEVYPYRFRDATAATFAATRGAVLAIGRREAGPSGVSLSPLSVQAAARSGALAVSRKLVLPSPNGSAISRQMAESGAVVVGACLRNAKAVARWISRGAVRGPVAVVGAGERWPGDLLRPAVEDMWGAGAVINAVLQSGIGPASPEALAAAAAYREVAPHVATSLTACASGQELISDGYGDEIPLAAQENVSSKVPVLIGESFRSG</sequence>
<comment type="similarity">
    <text evidence="2">Belongs to the ComB family.</text>
</comment>
<dbReference type="GO" id="GO:0050532">
    <property type="term" value="F:2-phosphosulfolactate phosphatase activity"/>
    <property type="evidence" value="ECO:0007669"/>
    <property type="project" value="UniProtKB-EC"/>
</dbReference>
<evidence type="ECO:0000313" key="8">
    <source>
        <dbReference type="EMBL" id="SDO35191.1"/>
    </source>
</evidence>
<dbReference type="STRING" id="1090615.SAMN04515671_0661"/>
<proteinExistence type="inferred from homology"/>
<dbReference type="PANTHER" id="PTHR37311">
    <property type="entry name" value="2-PHOSPHOSULFOLACTATE PHOSPHATASE-RELATED"/>
    <property type="match status" value="1"/>
</dbReference>
<organism evidence="8 9">
    <name type="scientific">Nakamurella panacisegetis</name>
    <dbReference type="NCBI Taxonomy" id="1090615"/>
    <lineage>
        <taxon>Bacteria</taxon>
        <taxon>Bacillati</taxon>
        <taxon>Actinomycetota</taxon>
        <taxon>Actinomycetes</taxon>
        <taxon>Nakamurellales</taxon>
        <taxon>Nakamurellaceae</taxon>
        <taxon>Nakamurella</taxon>
    </lineage>
</organism>
<comment type="cofactor">
    <cofactor evidence="1">
        <name>Mg(2+)</name>
        <dbReference type="ChEBI" id="CHEBI:18420"/>
    </cofactor>
</comment>
<dbReference type="PANTHER" id="PTHR37311:SF1">
    <property type="entry name" value="2-PHOSPHOSULFOLACTATE PHOSPHATASE-RELATED"/>
    <property type="match status" value="1"/>
</dbReference>
<reference evidence="8 9" key="1">
    <citation type="submission" date="2016-10" db="EMBL/GenBank/DDBJ databases">
        <authorList>
            <person name="de Groot N.N."/>
        </authorList>
    </citation>
    <scope>NUCLEOTIDE SEQUENCE [LARGE SCALE GENOMIC DNA]</scope>
    <source>
        <strain evidence="9">P4-7,KCTC 19426,CECT 7604</strain>
    </source>
</reference>
<dbReference type="InterPro" id="IPR005238">
    <property type="entry name" value="ComB-like"/>
</dbReference>
<dbReference type="Gene3D" id="3.90.1560.10">
    <property type="entry name" value="ComB-like"/>
    <property type="match status" value="1"/>
</dbReference>
<dbReference type="GO" id="GO:0000287">
    <property type="term" value="F:magnesium ion binding"/>
    <property type="evidence" value="ECO:0007669"/>
    <property type="project" value="InterPro"/>
</dbReference>
<gene>
    <name evidence="8" type="ORF">SAMN04515671_0661</name>
</gene>
<dbReference type="Pfam" id="PF04029">
    <property type="entry name" value="2-ph_phosp"/>
    <property type="match status" value="1"/>
</dbReference>
<dbReference type="InterPro" id="IPR036702">
    <property type="entry name" value="ComB-like_sf"/>
</dbReference>
<comment type="catalytic activity">
    <reaction evidence="7">
        <text>(2R)-O-phospho-3-sulfolactate + H2O = (2R)-3-sulfolactate + phosphate</text>
        <dbReference type="Rhea" id="RHEA:23416"/>
        <dbReference type="ChEBI" id="CHEBI:15377"/>
        <dbReference type="ChEBI" id="CHEBI:15597"/>
        <dbReference type="ChEBI" id="CHEBI:43474"/>
        <dbReference type="ChEBI" id="CHEBI:58738"/>
        <dbReference type="EC" id="3.1.3.71"/>
    </reaction>
</comment>
<accession>A0A1H0IVV5</accession>
<keyword evidence="5" id="KW-0378">Hydrolase</keyword>
<dbReference type="Proteomes" id="UP000198741">
    <property type="component" value="Chromosome I"/>
</dbReference>
<evidence type="ECO:0000313" key="9">
    <source>
        <dbReference type="Proteomes" id="UP000198741"/>
    </source>
</evidence>
<dbReference type="SUPFAM" id="SSF142823">
    <property type="entry name" value="ComB-like"/>
    <property type="match status" value="1"/>
</dbReference>
<evidence type="ECO:0000256" key="1">
    <source>
        <dbReference type="ARBA" id="ARBA00001946"/>
    </source>
</evidence>
<protein>
    <recommendedName>
        <fullName evidence="4">Probable 2-phosphosulfolactate phosphatase</fullName>
        <ecNumber evidence="3">3.1.3.71</ecNumber>
    </recommendedName>
</protein>
<dbReference type="AlphaFoldDB" id="A0A1H0IVV5"/>
<evidence type="ECO:0000256" key="4">
    <source>
        <dbReference type="ARBA" id="ARBA00021948"/>
    </source>
</evidence>
<keyword evidence="6" id="KW-0460">Magnesium</keyword>
<keyword evidence="9" id="KW-1185">Reference proteome</keyword>
<dbReference type="EMBL" id="LT629710">
    <property type="protein sequence ID" value="SDO35191.1"/>
    <property type="molecule type" value="Genomic_DNA"/>
</dbReference>
<dbReference type="EC" id="3.1.3.71" evidence="3"/>
<evidence type="ECO:0000256" key="6">
    <source>
        <dbReference type="ARBA" id="ARBA00022842"/>
    </source>
</evidence>
<evidence type="ECO:0000256" key="7">
    <source>
        <dbReference type="ARBA" id="ARBA00033711"/>
    </source>
</evidence>
<name>A0A1H0IVV5_9ACTN</name>
<dbReference type="GO" id="GO:0050545">
    <property type="term" value="F:sulfopyruvate decarboxylase activity"/>
    <property type="evidence" value="ECO:0007669"/>
    <property type="project" value="TreeGrafter"/>
</dbReference>
<dbReference type="OrthoDB" id="8588453at2"/>
<evidence type="ECO:0000256" key="3">
    <source>
        <dbReference type="ARBA" id="ARBA00012953"/>
    </source>
</evidence>